<dbReference type="InParanoid" id="A0A078BAQ0"/>
<evidence type="ECO:0000313" key="5">
    <source>
        <dbReference type="Proteomes" id="UP000039865"/>
    </source>
</evidence>
<dbReference type="PROSITE" id="PS50222">
    <property type="entry name" value="EF_HAND_2"/>
    <property type="match status" value="1"/>
</dbReference>
<dbReference type="PROSITE" id="PS00018">
    <property type="entry name" value="EF_HAND_1"/>
    <property type="match status" value="1"/>
</dbReference>
<protein>
    <recommendedName>
        <fullName evidence="3">EF-hand domain-containing protein</fullName>
    </recommendedName>
</protein>
<organism evidence="4 5">
    <name type="scientific">Stylonychia lemnae</name>
    <name type="common">Ciliate</name>
    <dbReference type="NCBI Taxonomy" id="5949"/>
    <lineage>
        <taxon>Eukaryota</taxon>
        <taxon>Sar</taxon>
        <taxon>Alveolata</taxon>
        <taxon>Ciliophora</taxon>
        <taxon>Intramacronucleata</taxon>
        <taxon>Spirotrichea</taxon>
        <taxon>Stichotrichia</taxon>
        <taxon>Sporadotrichida</taxon>
        <taxon>Oxytrichidae</taxon>
        <taxon>Stylonychinae</taxon>
        <taxon>Stylonychia</taxon>
    </lineage>
</organism>
<dbReference type="InterPro" id="IPR011992">
    <property type="entry name" value="EF-hand-dom_pair"/>
</dbReference>
<gene>
    <name evidence="4" type="primary">Contig4632.g4948</name>
    <name evidence="4" type="ORF">STYLEM_20589</name>
</gene>
<evidence type="ECO:0000259" key="3">
    <source>
        <dbReference type="PROSITE" id="PS50222"/>
    </source>
</evidence>
<feature type="coiled-coil region" evidence="2">
    <location>
        <begin position="172"/>
        <end position="209"/>
    </location>
</feature>
<keyword evidence="1" id="KW-0106">Calcium</keyword>
<evidence type="ECO:0000256" key="2">
    <source>
        <dbReference type="SAM" id="Coils"/>
    </source>
</evidence>
<reference evidence="4 5" key="1">
    <citation type="submission" date="2014-06" db="EMBL/GenBank/DDBJ databases">
        <authorList>
            <person name="Swart Estienne"/>
        </authorList>
    </citation>
    <scope>NUCLEOTIDE SEQUENCE [LARGE SCALE GENOMIC DNA]</scope>
    <source>
        <strain evidence="4 5">130c</strain>
    </source>
</reference>
<sequence length="854" mass="100324">MQNYLKDDKIERKNSLLLKYYESNKVKQIISDLHLNREALNVIRKKFKNLFISSDDEDQQSQVLDEEQLKQLHNNKQVWDIEEDQVVQILIDTQATYRTVIKRLGNDVYNYPILRILNEIWNSLIFLIDHFYSCTDRIIDKKYQKLDGVIKLKELVFRRQKNLFVKEFEMKELKYQEDIKKLQLAIERANQSKREVEEQLRQREAEISELTDPQGLKGNQFVFIDNLEMNNLMRNLDEEFSQVMAQQEVKDLKIHHENEKQRKKQPAKISIPKRLGRRNSLKQVDPVNLLDVQYKDRIIVQVQKEFVQQFQNLMKPQDGQPAGASQQNAAIISEQIMNSVFKQIQKKNLEMIQKESPEPIYKTKMKHKSVLKKKRISNKMKAGMMDLLKAKRPSQNQDLDLYYDEEYDVEYDYEDDSHGENKSEHSNAQILKKPPIITLEQEIQTDDSYLQNINNDKDGNDNQPKKQKQNVLLKALKKYGKGKNEKVPMPQNSIYQLMEIAMEEKYKYDIKSDREETFPKFSFDYLIMHYGLKTIALKNLGSISLGLKNLIKDKKNTFASLLIRILGFDDPLKNDEARMMIKSRKFFNEVQTIWVSKLVDKIKDKFKDENNNNIAQGGVCSVFALTDHLIQCLEKNNTVILDEFISKVLPQSIVSREDGQSISIHNDSSFDSSSAQKFRLDYILMRLVHRIQKSGKDLKISIENFFKSSTEDDKSVIVDQLLSNNCQGLAEQDSRFLMWERKKLHEKDKLIQFFHQFDENGDGVLELREFEVLMHHFDSTLQQKEIAHFFNQTLELVQSENPDEMSPDAFCEMMIEHKIGGFGKDIITNQYIDQVLAPKVKQLKDSKKTGQNLI</sequence>
<keyword evidence="2" id="KW-0175">Coiled coil</keyword>
<dbReference type="OrthoDB" id="194918at2759"/>
<dbReference type="InterPro" id="IPR018247">
    <property type="entry name" value="EF_Hand_1_Ca_BS"/>
</dbReference>
<dbReference type="SUPFAM" id="SSF47473">
    <property type="entry name" value="EF-hand"/>
    <property type="match status" value="1"/>
</dbReference>
<dbReference type="InterPro" id="IPR002048">
    <property type="entry name" value="EF_hand_dom"/>
</dbReference>
<feature type="domain" description="EF-hand" evidence="3">
    <location>
        <begin position="745"/>
        <end position="780"/>
    </location>
</feature>
<dbReference type="Proteomes" id="UP000039865">
    <property type="component" value="Unassembled WGS sequence"/>
</dbReference>
<dbReference type="AlphaFoldDB" id="A0A078BAQ0"/>
<dbReference type="GO" id="GO:0005509">
    <property type="term" value="F:calcium ion binding"/>
    <property type="evidence" value="ECO:0007669"/>
    <property type="project" value="InterPro"/>
</dbReference>
<keyword evidence="5" id="KW-1185">Reference proteome</keyword>
<evidence type="ECO:0000256" key="1">
    <source>
        <dbReference type="ARBA" id="ARBA00022837"/>
    </source>
</evidence>
<name>A0A078BAQ0_STYLE</name>
<proteinExistence type="predicted"/>
<dbReference type="EMBL" id="CCKQ01019419">
    <property type="protein sequence ID" value="CDW91434.1"/>
    <property type="molecule type" value="Genomic_DNA"/>
</dbReference>
<evidence type="ECO:0000313" key="4">
    <source>
        <dbReference type="EMBL" id="CDW91434.1"/>
    </source>
</evidence>
<accession>A0A078BAQ0</accession>
<dbReference type="Gene3D" id="1.10.238.10">
    <property type="entry name" value="EF-hand"/>
    <property type="match status" value="1"/>
</dbReference>